<evidence type="ECO:0000313" key="7">
    <source>
        <dbReference type="EMBL" id="TXF89658.1"/>
    </source>
</evidence>
<dbReference type="GO" id="GO:0006508">
    <property type="term" value="P:proteolysis"/>
    <property type="evidence" value="ECO:0007669"/>
    <property type="project" value="UniProtKB-KW"/>
</dbReference>
<keyword evidence="4" id="KW-0862">Zinc</keyword>
<feature type="signal peptide" evidence="5">
    <location>
        <begin position="1"/>
        <end position="23"/>
    </location>
</feature>
<dbReference type="RefSeq" id="WP_147930488.1">
    <property type="nucleotide sequence ID" value="NZ_VOXD01000012.1"/>
</dbReference>
<gene>
    <name evidence="7" type="ORF">FUA23_09415</name>
</gene>
<keyword evidence="3" id="KW-0378">Hydrolase</keyword>
<dbReference type="InterPro" id="IPR006026">
    <property type="entry name" value="Peptidase_Metallo"/>
</dbReference>
<reference evidence="7 8" key="1">
    <citation type="submission" date="2019-08" db="EMBL/GenBank/DDBJ databases">
        <title>Lewinella sp. strain SSH13 Genome sequencing and assembly.</title>
        <authorList>
            <person name="Kim I."/>
        </authorList>
    </citation>
    <scope>NUCLEOTIDE SEQUENCE [LARGE SCALE GENOMIC DNA]</scope>
    <source>
        <strain evidence="7 8">SSH13</strain>
    </source>
</reference>
<evidence type="ECO:0000256" key="2">
    <source>
        <dbReference type="ARBA" id="ARBA00022723"/>
    </source>
</evidence>
<dbReference type="InterPro" id="IPR001818">
    <property type="entry name" value="Pept_M10_metallopeptidase"/>
</dbReference>
<dbReference type="Gene3D" id="3.40.390.10">
    <property type="entry name" value="Collagenase (Catalytic Domain)"/>
    <property type="match status" value="1"/>
</dbReference>
<dbReference type="GO" id="GO:0004222">
    <property type="term" value="F:metalloendopeptidase activity"/>
    <property type="evidence" value="ECO:0007669"/>
    <property type="project" value="InterPro"/>
</dbReference>
<evidence type="ECO:0000313" key="8">
    <source>
        <dbReference type="Proteomes" id="UP000321907"/>
    </source>
</evidence>
<dbReference type="SMART" id="SM00235">
    <property type="entry name" value="ZnMc"/>
    <property type="match status" value="1"/>
</dbReference>
<dbReference type="GO" id="GO:0031012">
    <property type="term" value="C:extracellular matrix"/>
    <property type="evidence" value="ECO:0007669"/>
    <property type="project" value="InterPro"/>
</dbReference>
<keyword evidence="2" id="KW-0479">Metal-binding</keyword>
<dbReference type="Pfam" id="PF00413">
    <property type="entry name" value="Peptidase_M10"/>
    <property type="match status" value="1"/>
</dbReference>
<proteinExistence type="predicted"/>
<keyword evidence="8" id="KW-1185">Reference proteome</keyword>
<feature type="domain" description="Peptidase metallopeptidase" evidence="6">
    <location>
        <begin position="60"/>
        <end position="206"/>
    </location>
</feature>
<evidence type="ECO:0000256" key="1">
    <source>
        <dbReference type="ARBA" id="ARBA00022670"/>
    </source>
</evidence>
<keyword evidence="5" id="KW-0732">Signal</keyword>
<keyword evidence="1" id="KW-0645">Protease</keyword>
<protein>
    <recommendedName>
        <fullName evidence="6">Peptidase metallopeptidase domain-containing protein</fullName>
    </recommendedName>
</protein>
<sequence>MQTHAVFFRFGILLMLSIFSTMASGQTIHTCTVIPAAEQPAVQEYGNLPGVVQKAVSYKPGQTYGNSWVSGSTITVKFFDGSAALRNRVMQYAAEWTRYGNLKFEVVRSGPADIRISFTQNGSSWSMVGNSSARADQQKPSMNFGWLTDLTPDYEVKRTVLHEFGHALGLLHEHQNPAGGIPWDEAAVYSHYLNTQGWDRNTTYNNVIATANRNVTQYSEPDPASIMHYPVDARLTNGRYEVGMNNNLSTIDKQYIAKLYPGRRVVESTSTSSPAPVVTPVVARSHSLLISNELGEGQKAETIRLEIADQEFVIRLHKNGRNRQDLELELPPGKYAYRVISSSTYYGYRNVRDQRGNVRRQYVEQEVPGSGSGYITVDGDAELAMYGSYNSDTGRMRVYLGTGK</sequence>
<evidence type="ECO:0000256" key="3">
    <source>
        <dbReference type="ARBA" id="ARBA00022801"/>
    </source>
</evidence>
<dbReference type="OrthoDB" id="3669864at2"/>
<dbReference type="GO" id="GO:0008270">
    <property type="term" value="F:zinc ion binding"/>
    <property type="evidence" value="ECO:0007669"/>
    <property type="project" value="InterPro"/>
</dbReference>
<dbReference type="EMBL" id="VOXD01000012">
    <property type="protein sequence ID" value="TXF89658.1"/>
    <property type="molecule type" value="Genomic_DNA"/>
</dbReference>
<dbReference type="SUPFAM" id="SSF55486">
    <property type="entry name" value="Metalloproteases ('zincins'), catalytic domain"/>
    <property type="match status" value="1"/>
</dbReference>
<evidence type="ECO:0000259" key="6">
    <source>
        <dbReference type="SMART" id="SM00235"/>
    </source>
</evidence>
<dbReference type="AlphaFoldDB" id="A0A5C7FPL1"/>
<comment type="caution">
    <text evidence="7">The sequence shown here is derived from an EMBL/GenBank/DDBJ whole genome shotgun (WGS) entry which is preliminary data.</text>
</comment>
<name>A0A5C7FPL1_9BACT</name>
<feature type="chain" id="PRO_5022709393" description="Peptidase metallopeptidase domain-containing protein" evidence="5">
    <location>
        <begin position="24"/>
        <end position="404"/>
    </location>
</feature>
<evidence type="ECO:0000256" key="5">
    <source>
        <dbReference type="SAM" id="SignalP"/>
    </source>
</evidence>
<dbReference type="Proteomes" id="UP000321907">
    <property type="component" value="Unassembled WGS sequence"/>
</dbReference>
<evidence type="ECO:0000256" key="4">
    <source>
        <dbReference type="ARBA" id="ARBA00022833"/>
    </source>
</evidence>
<dbReference type="InterPro" id="IPR024079">
    <property type="entry name" value="MetalloPept_cat_dom_sf"/>
</dbReference>
<organism evidence="7 8">
    <name type="scientific">Neolewinella aurantiaca</name>
    <dbReference type="NCBI Taxonomy" id="2602767"/>
    <lineage>
        <taxon>Bacteria</taxon>
        <taxon>Pseudomonadati</taxon>
        <taxon>Bacteroidota</taxon>
        <taxon>Saprospiria</taxon>
        <taxon>Saprospirales</taxon>
        <taxon>Lewinellaceae</taxon>
        <taxon>Neolewinella</taxon>
    </lineage>
</organism>
<accession>A0A5C7FPL1</accession>